<accession>A0ABU6FSU0</accession>
<protein>
    <submittedName>
        <fullName evidence="1">Uncharacterized protein</fullName>
    </submittedName>
</protein>
<reference evidence="1 2" key="1">
    <citation type="submission" date="2022-11" db="EMBL/GenBank/DDBJ databases">
        <title>Comparative genomics analysis of Acidithiobacillus ferriphilus.</title>
        <authorList>
            <person name="Ma L."/>
        </authorList>
    </citation>
    <scope>NUCLEOTIDE SEQUENCE [LARGE SCALE GENOMIC DNA]</scope>
    <source>
        <strain evidence="1 2">DY15</strain>
    </source>
</reference>
<evidence type="ECO:0000313" key="1">
    <source>
        <dbReference type="EMBL" id="MEB8515135.1"/>
    </source>
</evidence>
<organism evidence="1 2">
    <name type="scientific">Acidithiobacillus ferriphilus</name>
    <dbReference type="NCBI Taxonomy" id="1689834"/>
    <lineage>
        <taxon>Bacteria</taxon>
        <taxon>Pseudomonadati</taxon>
        <taxon>Pseudomonadota</taxon>
        <taxon>Acidithiobacillia</taxon>
        <taxon>Acidithiobacillales</taxon>
        <taxon>Acidithiobacillaceae</taxon>
        <taxon>Acidithiobacillus</taxon>
    </lineage>
</organism>
<dbReference type="RefSeq" id="WP_325801519.1">
    <property type="nucleotide sequence ID" value="NZ_JAQGFR010000257.1"/>
</dbReference>
<gene>
    <name evidence="1" type="ORF">OW717_13945</name>
</gene>
<keyword evidence="2" id="KW-1185">Reference proteome</keyword>
<proteinExistence type="predicted"/>
<evidence type="ECO:0000313" key="2">
    <source>
        <dbReference type="Proteomes" id="UP001308776"/>
    </source>
</evidence>
<sequence>MSNQPADSDGSDRLEAIQAIITDPTASDWLKTALASALRRDPVDAVNDAQFLLTTLTDRLDDLIRAAPL</sequence>
<comment type="caution">
    <text evidence="1">The sequence shown here is derived from an EMBL/GenBank/DDBJ whole genome shotgun (WGS) entry which is preliminary data.</text>
</comment>
<name>A0ABU6FSU0_9PROT</name>
<dbReference type="Proteomes" id="UP001308776">
    <property type="component" value="Unassembled WGS sequence"/>
</dbReference>
<dbReference type="EMBL" id="JAQGFR010000257">
    <property type="protein sequence ID" value="MEB8515135.1"/>
    <property type="molecule type" value="Genomic_DNA"/>
</dbReference>